<keyword evidence="11" id="KW-0325">Glycoprotein</keyword>
<evidence type="ECO:0000256" key="12">
    <source>
        <dbReference type="PIRNR" id="PIRNR036365"/>
    </source>
</evidence>
<dbReference type="InterPro" id="IPR035914">
    <property type="entry name" value="Sperma_CUB_dom_sf"/>
</dbReference>
<feature type="coiled-coil region" evidence="16">
    <location>
        <begin position="131"/>
        <end position="158"/>
    </location>
</feature>
<dbReference type="PIRSF" id="PIRSF036365">
    <property type="entry name" value="Astacin_nematoda"/>
    <property type="match status" value="1"/>
</dbReference>
<evidence type="ECO:0000259" key="18">
    <source>
        <dbReference type="PROSITE" id="PS01180"/>
    </source>
</evidence>
<evidence type="ECO:0000256" key="6">
    <source>
        <dbReference type="ARBA" id="ARBA00022729"/>
    </source>
</evidence>
<evidence type="ECO:0000256" key="9">
    <source>
        <dbReference type="ARBA" id="ARBA00023049"/>
    </source>
</evidence>
<keyword evidence="9 14" id="KW-0482">Metalloprotease</keyword>
<evidence type="ECO:0000256" key="8">
    <source>
        <dbReference type="ARBA" id="ARBA00022833"/>
    </source>
</evidence>
<dbReference type="PROSITE" id="PS51864">
    <property type="entry name" value="ASTACIN"/>
    <property type="match status" value="1"/>
</dbReference>
<keyword evidence="4 14" id="KW-0645">Protease</keyword>
<evidence type="ECO:0000256" key="10">
    <source>
        <dbReference type="ARBA" id="ARBA00023157"/>
    </source>
</evidence>
<dbReference type="SUPFAM" id="SSF55486">
    <property type="entry name" value="Metalloproteases ('zincins'), catalytic domain"/>
    <property type="match status" value="1"/>
</dbReference>
<evidence type="ECO:0000256" key="2">
    <source>
        <dbReference type="ARBA" id="ARBA00022525"/>
    </source>
</evidence>
<keyword evidence="2 12" id="KW-0964">Secreted</keyword>
<dbReference type="InterPro" id="IPR034035">
    <property type="entry name" value="Astacin-like_dom"/>
</dbReference>
<dbReference type="PANTHER" id="PTHR10127">
    <property type="entry name" value="DISCOIDIN, CUB, EGF, LAMININ , AND ZINC METALLOPROTEASE DOMAIN CONTAINING"/>
    <property type="match status" value="1"/>
</dbReference>
<evidence type="ECO:0000256" key="1">
    <source>
        <dbReference type="ARBA" id="ARBA00004613"/>
    </source>
</evidence>
<dbReference type="GO" id="GO:0008270">
    <property type="term" value="F:zinc ion binding"/>
    <property type="evidence" value="ECO:0007669"/>
    <property type="project" value="UniProtKB-UniRule"/>
</dbReference>
<evidence type="ECO:0000256" key="7">
    <source>
        <dbReference type="ARBA" id="ARBA00022801"/>
    </source>
</evidence>
<protein>
    <recommendedName>
        <fullName evidence="12">Zinc metalloproteinase</fullName>
    </recommendedName>
</protein>
<keyword evidence="21" id="KW-1185">Reference proteome</keyword>
<feature type="binding site" evidence="14">
    <location>
        <position position="247"/>
    </location>
    <ligand>
        <name>Zn(2+)</name>
        <dbReference type="ChEBI" id="CHEBI:29105"/>
        <note>catalytic</note>
    </ligand>
</feature>
<organism evidence="20 21">
    <name type="scientific">Trichostrongylus colubriformis</name>
    <name type="common">Black scour worm</name>
    <dbReference type="NCBI Taxonomy" id="6319"/>
    <lineage>
        <taxon>Eukaryota</taxon>
        <taxon>Metazoa</taxon>
        <taxon>Ecdysozoa</taxon>
        <taxon>Nematoda</taxon>
        <taxon>Chromadorea</taxon>
        <taxon>Rhabditida</taxon>
        <taxon>Rhabditina</taxon>
        <taxon>Rhabditomorpha</taxon>
        <taxon>Strongyloidea</taxon>
        <taxon>Trichostrongylidae</taxon>
        <taxon>Trichostrongylus</taxon>
    </lineage>
</organism>
<dbReference type="GO" id="GO:0006508">
    <property type="term" value="P:proteolysis"/>
    <property type="evidence" value="ECO:0007669"/>
    <property type="project" value="UniProtKB-KW"/>
</dbReference>
<dbReference type="PROSITE" id="PS01180">
    <property type="entry name" value="CUB"/>
    <property type="match status" value="1"/>
</dbReference>
<dbReference type="PANTHER" id="PTHR10127:SF780">
    <property type="entry name" value="METALLOENDOPEPTIDASE"/>
    <property type="match status" value="1"/>
</dbReference>
<keyword evidence="6 12" id="KW-0732">Signal</keyword>
<dbReference type="SMART" id="SM00235">
    <property type="entry name" value="ZnMc"/>
    <property type="match status" value="1"/>
</dbReference>
<evidence type="ECO:0000259" key="19">
    <source>
        <dbReference type="PROSITE" id="PS51864"/>
    </source>
</evidence>
<gene>
    <name evidence="20" type="ORF">GCK32_006964</name>
</gene>
<keyword evidence="8 14" id="KW-0862">Zinc</keyword>
<feature type="binding site" evidence="14">
    <location>
        <position position="251"/>
    </location>
    <ligand>
        <name>Zn(2+)</name>
        <dbReference type="ChEBI" id="CHEBI:29105"/>
        <note>catalytic</note>
    </ligand>
</feature>
<evidence type="ECO:0000313" key="20">
    <source>
        <dbReference type="EMBL" id="KAK5973149.1"/>
    </source>
</evidence>
<keyword evidence="10" id="KW-1015">Disulfide bond</keyword>
<dbReference type="Proteomes" id="UP001331761">
    <property type="component" value="Unassembled WGS sequence"/>
</dbReference>
<comment type="caution">
    <text evidence="20">The sequence shown here is derived from an EMBL/GenBank/DDBJ whole genome shotgun (WGS) entry which is preliminary data.</text>
</comment>
<dbReference type="Pfam" id="PF01400">
    <property type="entry name" value="Astacin"/>
    <property type="match status" value="1"/>
</dbReference>
<name>A0AAN8FBN1_TRICO</name>
<evidence type="ECO:0000256" key="11">
    <source>
        <dbReference type="ARBA" id="ARBA00023180"/>
    </source>
</evidence>
<dbReference type="InterPro" id="IPR006026">
    <property type="entry name" value="Peptidase_Metallo"/>
</dbReference>
<dbReference type="Gene3D" id="3.40.390.10">
    <property type="entry name" value="Collagenase (Catalytic Domain)"/>
    <property type="match status" value="1"/>
</dbReference>
<dbReference type="GO" id="GO:0018996">
    <property type="term" value="P:molting cycle, collagen and cuticulin-based cuticle"/>
    <property type="evidence" value="ECO:0007669"/>
    <property type="project" value="InterPro"/>
</dbReference>
<feature type="region of interest" description="Disordered" evidence="17">
    <location>
        <begin position="523"/>
        <end position="563"/>
    </location>
</feature>
<dbReference type="EMBL" id="WIXE01015844">
    <property type="protein sequence ID" value="KAK5973149.1"/>
    <property type="molecule type" value="Genomic_DNA"/>
</dbReference>
<evidence type="ECO:0000256" key="5">
    <source>
        <dbReference type="ARBA" id="ARBA00022723"/>
    </source>
</evidence>
<keyword evidence="7 14" id="KW-0378">Hydrolase</keyword>
<feature type="binding site" evidence="14">
    <location>
        <position position="257"/>
    </location>
    <ligand>
        <name>Zn(2+)</name>
        <dbReference type="ChEBI" id="CHEBI:29105"/>
        <note>catalytic</note>
    </ligand>
</feature>
<feature type="domain" description="CUB" evidence="18">
    <location>
        <begin position="393"/>
        <end position="512"/>
    </location>
</feature>
<evidence type="ECO:0000313" key="21">
    <source>
        <dbReference type="Proteomes" id="UP001331761"/>
    </source>
</evidence>
<dbReference type="InterPro" id="IPR000742">
    <property type="entry name" value="EGF"/>
</dbReference>
<dbReference type="InterPro" id="IPR017050">
    <property type="entry name" value="Metallopeptidase_nem"/>
</dbReference>
<dbReference type="CDD" id="cd04280">
    <property type="entry name" value="ZnMc_astacin_like"/>
    <property type="match status" value="1"/>
</dbReference>
<proteinExistence type="predicted"/>
<dbReference type="SUPFAM" id="SSF49854">
    <property type="entry name" value="Spermadhesin, CUB domain"/>
    <property type="match status" value="1"/>
</dbReference>
<evidence type="ECO:0000256" key="14">
    <source>
        <dbReference type="PROSITE-ProRule" id="PRU01211"/>
    </source>
</evidence>
<keyword evidence="3" id="KW-0245">EGF-like domain</keyword>
<comment type="subcellular location">
    <subcellularLocation>
        <location evidence="1 12">Secreted</location>
    </subcellularLocation>
</comment>
<feature type="active site" evidence="14">
    <location>
        <position position="248"/>
    </location>
</feature>
<evidence type="ECO:0000256" key="17">
    <source>
        <dbReference type="SAM" id="MobiDB-lite"/>
    </source>
</evidence>
<reference evidence="20 21" key="1">
    <citation type="submission" date="2019-10" db="EMBL/GenBank/DDBJ databases">
        <title>Assembly and Annotation for the nematode Trichostrongylus colubriformis.</title>
        <authorList>
            <person name="Martin J."/>
        </authorList>
    </citation>
    <scope>NUCLEOTIDE SEQUENCE [LARGE SCALE GENOMIC DNA]</scope>
    <source>
        <strain evidence="20">G859</strain>
        <tissue evidence="20">Whole worm</tissue>
    </source>
</reference>
<comment type="caution">
    <text evidence="13">Lacks conserved residue(s) required for the propagation of feature annotation.</text>
</comment>
<dbReference type="PRINTS" id="PR00480">
    <property type="entry name" value="ASTACIN"/>
</dbReference>
<dbReference type="InterPro" id="IPR024079">
    <property type="entry name" value="MetalloPept_cat_dom_sf"/>
</dbReference>
<sequence>MRPILLLLLLAVSIHALSFGKVKEKMKGFLSKTGNFFGKLKKATLSRFHKLFERTGILQLGEKLTTIRRKVVENIKRRFSKKKQEEIDRKIKEIQTRKDNDTEQLNTTIPQINAKKNVGRSLFQSDVLLTRRQADEVIEDLDDEADNKRVRRQAFKDEYWPNTTWTKGVYYRFNDSADEFTRKMFKLATVHWQEASCIDFYEDTKNQEENVIVVMQEDGCWSYVGKVGGEQPLSLGEGCDTVGTAMHEIGHALGLFHTMTRYDRDEFITPVLENVAEGFEDQYAMMDRELTSNYGYTYDYASIMHYGANSVSTNDQPTMVAADVKYTESMGSHILSFIDKSMINDHYQCKARCRKETSAKCENGGFPHPRNCSECVCPSGYGGTLCNQRPDGCGKTHMATERGQLLLDKLSSGYGTKDEFKFCNHWIQAPEGKRIEVKITSISHGFSFEGCVLGGVEIKTKKDPIVTGYRFCSSNDRNTVLLSASNRVPVITFNRADTQSIILEYKIAPEDVSASGISLDNRSSVSNAVKPSPPAAPSAQSSNSASTNTATRHRVQSRFERLL</sequence>
<feature type="signal peptide" evidence="12 15">
    <location>
        <begin position="1"/>
        <end position="16"/>
    </location>
</feature>
<evidence type="ECO:0000256" key="15">
    <source>
        <dbReference type="RuleBase" id="RU361183"/>
    </source>
</evidence>
<evidence type="ECO:0000256" key="3">
    <source>
        <dbReference type="ARBA" id="ARBA00022536"/>
    </source>
</evidence>
<evidence type="ECO:0000256" key="4">
    <source>
        <dbReference type="ARBA" id="ARBA00022670"/>
    </source>
</evidence>
<feature type="domain" description="Peptidase M12A" evidence="19">
    <location>
        <begin position="153"/>
        <end position="350"/>
    </location>
</feature>
<dbReference type="GO" id="GO:0005576">
    <property type="term" value="C:extracellular region"/>
    <property type="evidence" value="ECO:0007669"/>
    <property type="project" value="UniProtKB-SubCell"/>
</dbReference>
<dbReference type="GO" id="GO:0004222">
    <property type="term" value="F:metalloendopeptidase activity"/>
    <property type="evidence" value="ECO:0007669"/>
    <property type="project" value="UniProtKB-UniRule"/>
</dbReference>
<evidence type="ECO:0000256" key="16">
    <source>
        <dbReference type="SAM" id="Coils"/>
    </source>
</evidence>
<keyword evidence="5 14" id="KW-0479">Metal-binding</keyword>
<evidence type="ECO:0000256" key="13">
    <source>
        <dbReference type="PROSITE-ProRule" id="PRU00059"/>
    </source>
</evidence>
<dbReference type="AlphaFoldDB" id="A0AAN8FBN1"/>
<keyword evidence="16" id="KW-0175">Coiled coil</keyword>
<accession>A0AAN8FBN1</accession>
<dbReference type="InterPro" id="IPR000859">
    <property type="entry name" value="CUB_dom"/>
</dbReference>
<dbReference type="PROSITE" id="PS01186">
    <property type="entry name" value="EGF_2"/>
    <property type="match status" value="1"/>
</dbReference>
<comment type="cofactor">
    <cofactor evidence="14 15">
        <name>Zn(2+)</name>
        <dbReference type="ChEBI" id="CHEBI:29105"/>
    </cofactor>
    <text evidence="14 15">Binds 1 zinc ion per subunit.</text>
</comment>
<feature type="chain" id="PRO_5042672438" description="Zinc metalloproteinase" evidence="12 15">
    <location>
        <begin position="17"/>
        <end position="563"/>
    </location>
</feature>
<dbReference type="InterPro" id="IPR001506">
    <property type="entry name" value="Peptidase_M12A"/>
</dbReference>
<dbReference type="PROSITE" id="PS00022">
    <property type="entry name" value="EGF_1"/>
    <property type="match status" value="1"/>
</dbReference>
<feature type="compositionally biased region" description="Low complexity" evidence="17">
    <location>
        <begin position="537"/>
        <end position="550"/>
    </location>
</feature>